<keyword evidence="1" id="KW-0812">Transmembrane</keyword>
<dbReference type="Proteomes" id="UP000275267">
    <property type="component" value="Unassembled WGS sequence"/>
</dbReference>
<evidence type="ECO:0000313" key="2">
    <source>
        <dbReference type="EMBL" id="RLN18576.1"/>
    </source>
</evidence>
<evidence type="ECO:0000313" key="3">
    <source>
        <dbReference type="Proteomes" id="UP000275267"/>
    </source>
</evidence>
<dbReference type="PANTHER" id="PTHR15451">
    <property type="entry name" value="ERGOSTEROL BIOSYNTHETIC PROTEIN 28-RELATED"/>
    <property type="match status" value="1"/>
</dbReference>
<proteinExistence type="predicted"/>
<feature type="transmembrane region" description="Helical" evidence="1">
    <location>
        <begin position="45"/>
        <end position="65"/>
    </location>
</feature>
<protein>
    <submittedName>
        <fullName evidence="2">Ergosterol biosynthetic protein 28-like</fullName>
    </submittedName>
</protein>
<sequence length="105" mass="11664">MVTHLSVGINDVSDVHGRTVGVWTLLSCTLCFLCAFNLGSRPIYAATFLSLVYAYGHFLVEYLLYRTVHPANLAGLGVFAVPAMVWMLPQWNSHAPRRADNNKQP</sequence>
<reference evidence="3" key="1">
    <citation type="journal article" date="2019" name="Nat. Commun.">
        <title>The genome of broomcorn millet.</title>
        <authorList>
            <person name="Zou C."/>
            <person name="Miki D."/>
            <person name="Li D."/>
            <person name="Tang Q."/>
            <person name="Xiao L."/>
            <person name="Rajput S."/>
            <person name="Deng P."/>
            <person name="Jia W."/>
            <person name="Huang R."/>
            <person name="Zhang M."/>
            <person name="Sun Y."/>
            <person name="Hu J."/>
            <person name="Fu X."/>
            <person name="Schnable P.S."/>
            <person name="Li F."/>
            <person name="Zhang H."/>
            <person name="Feng B."/>
            <person name="Zhu X."/>
            <person name="Liu R."/>
            <person name="Schnable J.C."/>
            <person name="Zhu J.-K."/>
            <person name="Zhang H."/>
        </authorList>
    </citation>
    <scope>NUCLEOTIDE SEQUENCE [LARGE SCALE GENOMIC DNA]</scope>
</reference>
<keyword evidence="3" id="KW-1185">Reference proteome</keyword>
<gene>
    <name evidence="2" type="ORF">C2845_PM02G02950</name>
</gene>
<dbReference type="PANTHER" id="PTHR15451:SF24">
    <property type="entry name" value="ERGOSTEROL BIOSYNTHETIC PROTEIN 28"/>
    <property type="match status" value="1"/>
</dbReference>
<dbReference type="Pfam" id="PF03694">
    <property type="entry name" value="Erg28"/>
    <property type="match status" value="1"/>
</dbReference>
<keyword evidence="1" id="KW-0472">Membrane</keyword>
<dbReference type="STRING" id="4540.A0A3L6SF76"/>
<dbReference type="GO" id="GO:0005783">
    <property type="term" value="C:endoplasmic reticulum"/>
    <property type="evidence" value="ECO:0007669"/>
    <property type="project" value="TreeGrafter"/>
</dbReference>
<dbReference type="EMBL" id="PQIB02000005">
    <property type="protein sequence ID" value="RLN18576.1"/>
    <property type="molecule type" value="Genomic_DNA"/>
</dbReference>
<dbReference type="InterPro" id="IPR005352">
    <property type="entry name" value="Erg28"/>
</dbReference>
<comment type="caution">
    <text evidence="2">The sequence shown here is derived from an EMBL/GenBank/DDBJ whole genome shotgun (WGS) entry which is preliminary data.</text>
</comment>
<dbReference type="GO" id="GO:0016020">
    <property type="term" value="C:membrane"/>
    <property type="evidence" value="ECO:0007669"/>
    <property type="project" value="InterPro"/>
</dbReference>
<accession>A0A3L6SF76</accession>
<dbReference type="OrthoDB" id="626714at2759"/>
<dbReference type="AlphaFoldDB" id="A0A3L6SF76"/>
<organism evidence="2 3">
    <name type="scientific">Panicum miliaceum</name>
    <name type="common">Proso millet</name>
    <name type="synonym">Broomcorn millet</name>
    <dbReference type="NCBI Taxonomy" id="4540"/>
    <lineage>
        <taxon>Eukaryota</taxon>
        <taxon>Viridiplantae</taxon>
        <taxon>Streptophyta</taxon>
        <taxon>Embryophyta</taxon>
        <taxon>Tracheophyta</taxon>
        <taxon>Spermatophyta</taxon>
        <taxon>Magnoliopsida</taxon>
        <taxon>Liliopsida</taxon>
        <taxon>Poales</taxon>
        <taxon>Poaceae</taxon>
        <taxon>PACMAD clade</taxon>
        <taxon>Panicoideae</taxon>
        <taxon>Panicodae</taxon>
        <taxon>Paniceae</taxon>
        <taxon>Panicinae</taxon>
        <taxon>Panicum</taxon>
        <taxon>Panicum sect. Panicum</taxon>
    </lineage>
</organism>
<feature type="transmembrane region" description="Helical" evidence="1">
    <location>
        <begin position="71"/>
        <end position="88"/>
    </location>
</feature>
<name>A0A3L6SF76_PANMI</name>
<feature type="transmembrane region" description="Helical" evidence="1">
    <location>
        <begin position="20"/>
        <end position="38"/>
    </location>
</feature>
<dbReference type="GO" id="GO:0030674">
    <property type="term" value="F:protein-macromolecule adaptor activity"/>
    <property type="evidence" value="ECO:0007669"/>
    <property type="project" value="TreeGrafter"/>
</dbReference>
<keyword evidence="1" id="KW-1133">Transmembrane helix</keyword>
<evidence type="ECO:0000256" key="1">
    <source>
        <dbReference type="SAM" id="Phobius"/>
    </source>
</evidence>